<dbReference type="CDD" id="cd00462">
    <property type="entry name" value="PTH"/>
    <property type="match status" value="1"/>
</dbReference>
<dbReference type="InterPro" id="IPR036416">
    <property type="entry name" value="Pept_tRNA_hydro_sf"/>
</dbReference>
<evidence type="ECO:0000256" key="3">
    <source>
        <dbReference type="ARBA" id="ARBA00022801"/>
    </source>
</evidence>
<dbReference type="RefSeq" id="WP_012799302.1">
    <property type="nucleotide sequence ID" value="NC_013165.1"/>
</dbReference>
<dbReference type="PANTHER" id="PTHR17224:SF1">
    <property type="entry name" value="PEPTIDYL-TRNA HYDROLASE"/>
    <property type="match status" value="1"/>
</dbReference>
<keyword evidence="10" id="KW-1185">Reference proteome</keyword>
<keyword evidence="2 8" id="KW-0820">tRNA-binding</keyword>
<evidence type="ECO:0000256" key="2">
    <source>
        <dbReference type="ARBA" id="ARBA00022555"/>
    </source>
</evidence>
<protein>
    <recommendedName>
        <fullName evidence="7 8">Peptidyl-tRNA hydrolase</fullName>
        <shortName evidence="8">Pth</shortName>
        <ecNumber evidence="1 8">3.1.1.29</ecNumber>
    </recommendedName>
</protein>
<evidence type="ECO:0000256" key="8">
    <source>
        <dbReference type="HAMAP-Rule" id="MF_00083"/>
    </source>
</evidence>
<dbReference type="AlphaFoldDB" id="C7N0Y0"/>
<comment type="function">
    <text evidence="8">Hydrolyzes ribosome-free peptidyl-tRNAs (with 1 or more amino acids incorporated), which drop off the ribosome during protein synthesis, or as a result of ribosome stalling.</text>
</comment>
<dbReference type="NCBIfam" id="TIGR00447">
    <property type="entry name" value="pth"/>
    <property type="match status" value="1"/>
</dbReference>
<evidence type="ECO:0000256" key="6">
    <source>
        <dbReference type="ARBA" id="ARBA00048707"/>
    </source>
</evidence>
<feature type="site" description="Stabilizes the basic form of H active site to accept a proton" evidence="8">
    <location>
        <position position="92"/>
    </location>
</feature>
<keyword evidence="4 8" id="KW-0694">RNA-binding</keyword>
<dbReference type="Gene3D" id="3.40.50.1470">
    <property type="entry name" value="Peptidyl-tRNA hydrolase"/>
    <property type="match status" value="1"/>
</dbReference>
<feature type="site" description="Discriminates between blocked and unblocked aminoacyl-tRNA" evidence="8">
    <location>
        <position position="9"/>
    </location>
</feature>
<dbReference type="HAMAP" id="MF_00083">
    <property type="entry name" value="Pept_tRNA_hydro_bact"/>
    <property type="match status" value="1"/>
</dbReference>
<dbReference type="PROSITE" id="PS01196">
    <property type="entry name" value="PEPT_TRNA_HYDROL_2"/>
    <property type="match status" value="1"/>
</dbReference>
<accession>C7N0Y0</accession>
<dbReference type="GO" id="GO:0072344">
    <property type="term" value="P:rescue of stalled ribosome"/>
    <property type="evidence" value="ECO:0007669"/>
    <property type="project" value="UniProtKB-UniRule"/>
</dbReference>
<dbReference type="GO" id="GO:0005737">
    <property type="term" value="C:cytoplasm"/>
    <property type="evidence" value="ECO:0007669"/>
    <property type="project" value="UniProtKB-SubCell"/>
</dbReference>
<dbReference type="STRING" id="471855.Shel_21920"/>
<dbReference type="Pfam" id="PF01195">
    <property type="entry name" value="Pept_tRNA_hydro"/>
    <property type="match status" value="1"/>
</dbReference>
<comment type="subcellular location">
    <subcellularLocation>
        <location evidence="8">Cytoplasm</location>
    </subcellularLocation>
</comment>
<feature type="binding site" evidence="8">
    <location>
        <position position="14"/>
    </location>
    <ligand>
        <name>tRNA</name>
        <dbReference type="ChEBI" id="CHEBI:17843"/>
    </ligand>
</feature>
<dbReference type="GO" id="GO:0004045">
    <property type="term" value="F:peptidyl-tRNA hydrolase activity"/>
    <property type="evidence" value="ECO:0007669"/>
    <property type="project" value="UniProtKB-UniRule"/>
</dbReference>
<dbReference type="GO" id="GO:0000049">
    <property type="term" value="F:tRNA binding"/>
    <property type="evidence" value="ECO:0007669"/>
    <property type="project" value="UniProtKB-UniRule"/>
</dbReference>
<evidence type="ECO:0000256" key="1">
    <source>
        <dbReference type="ARBA" id="ARBA00013260"/>
    </source>
</evidence>
<sequence>MRLIVGLGNPGEEYDHTRHNAGFDTVSLLAEELRVNYWKTECGALTAKTTYRGEDVLLAKPQSFMNVSGGPVKQLCAKYEVDPKTDLIVIHDELDIDPGTIRVKFGGGLAGHNGLKSIDAKLQTRDWLRIRIGIGRPPGRMPVTDWVLSKPKKEAWDDFVQGTQLGCEAVLYYMDNGLDKAQQKYNSSAK</sequence>
<feature type="binding site" evidence="8">
    <location>
        <position position="113"/>
    </location>
    <ligand>
        <name>tRNA</name>
        <dbReference type="ChEBI" id="CHEBI:17843"/>
    </ligand>
</feature>
<dbReference type="Proteomes" id="UP000002026">
    <property type="component" value="Chromosome"/>
</dbReference>
<feature type="binding site" evidence="8">
    <location>
        <position position="66"/>
    </location>
    <ligand>
        <name>tRNA</name>
        <dbReference type="ChEBI" id="CHEBI:17843"/>
    </ligand>
</feature>
<dbReference type="HOGENOM" id="CLU_062456_3_1_11"/>
<dbReference type="EC" id="3.1.1.29" evidence="1 8"/>
<feature type="active site" description="Proton acceptor" evidence="8">
    <location>
        <position position="19"/>
    </location>
</feature>
<evidence type="ECO:0000313" key="10">
    <source>
        <dbReference type="Proteomes" id="UP000002026"/>
    </source>
</evidence>
<evidence type="ECO:0000256" key="4">
    <source>
        <dbReference type="ARBA" id="ARBA00022884"/>
    </source>
</evidence>
<comment type="subunit">
    <text evidence="8">Monomer.</text>
</comment>
<comment type="similarity">
    <text evidence="5 8">Belongs to the PTH family.</text>
</comment>
<keyword evidence="8" id="KW-0963">Cytoplasm</keyword>
<gene>
    <name evidence="8" type="primary">pth</name>
    <name evidence="9" type="ordered locus">Shel_21920</name>
</gene>
<dbReference type="eggNOG" id="COG0193">
    <property type="taxonomic scope" value="Bacteria"/>
</dbReference>
<comment type="function">
    <text evidence="8">Catalyzes the release of premature peptidyl moieties from peptidyl-tRNA molecules trapped in stalled 50S ribosomal subunits, and thus maintains levels of free tRNAs and 50S ribosomes.</text>
</comment>
<dbReference type="SUPFAM" id="SSF53178">
    <property type="entry name" value="Peptidyl-tRNA hydrolase-like"/>
    <property type="match status" value="1"/>
</dbReference>
<dbReference type="FunFam" id="3.40.50.1470:FF:000001">
    <property type="entry name" value="Peptidyl-tRNA hydrolase"/>
    <property type="match status" value="1"/>
</dbReference>
<name>C7N0Y0_SLAHD</name>
<evidence type="ECO:0000256" key="5">
    <source>
        <dbReference type="ARBA" id="ARBA00038063"/>
    </source>
</evidence>
<keyword evidence="3 8" id="KW-0378">Hydrolase</keyword>
<reference evidence="9 10" key="1">
    <citation type="journal article" date="2009" name="Stand. Genomic Sci.">
        <title>Complete genome sequence of Slackia heliotrinireducens type strain (RHS 1).</title>
        <authorList>
            <person name="Pukall R."/>
            <person name="Lapidus A."/>
            <person name="Nolan M."/>
            <person name="Copeland A."/>
            <person name="Glavina Del Rio T."/>
            <person name="Lucas S."/>
            <person name="Chen F."/>
            <person name="Tice H."/>
            <person name="Cheng J.F."/>
            <person name="Chertkov O."/>
            <person name="Bruce D."/>
            <person name="Goodwin L."/>
            <person name="Kuske C."/>
            <person name="Brettin T."/>
            <person name="Detter J.C."/>
            <person name="Han C."/>
            <person name="Pitluck S."/>
            <person name="Pati A."/>
            <person name="Mavrommatis K."/>
            <person name="Ivanova N."/>
            <person name="Ovchinnikova G."/>
            <person name="Chen A."/>
            <person name="Palaniappan K."/>
            <person name="Schneider S."/>
            <person name="Rohde M."/>
            <person name="Chain P."/>
            <person name="D'haeseleer P."/>
            <person name="Goker M."/>
            <person name="Bristow J."/>
            <person name="Eisen J.A."/>
            <person name="Markowitz V."/>
            <person name="Kyrpides N.C."/>
            <person name="Klenk H.P."/>
            <person name="Hugenholtz P."/>
        </authorList>
    </citation>
    <scope>NUCLEOTIDE SEQUENCE [LARGE SCALE GENOMIC DNA]</scope>
    <source>
        <strain evidence="10">ATCC 29202 / DSM 20476 / NCTC 11029 / RHS 1</strain>
    </source>
</reference>
<organism evidence="9 10">
    <name type="scientific">Slackia heliotrinireducens (strain ATCC 29202 / DSM 20476 / NCTC 11029 / RHS 1)</name>
    <name type="common">Peptococcus heliotrinreducens</name>
    <dbReference type="NCBI Taxonomy" id="471855"/>
    <lineage>
        <taxon>Bacteria</taxon>
        <taxon>Bacillati</taxon>
        <taxon>Actinomycetota</taxon>
        <taxon>Coriobacteriia</taxon>
        <taxon>Eggerthellales</taxon>
        <taxon>Eggerthellaceae</taxon>
        <taxon>Slackia</taxon>
    </lineage>
</organism>
<feature type="binding site" evidence="8">
    <location>
        <position position="64"/>
    </location>
    <ligand>
        <name>tRNA</name>
        <dbReference type="ChEBI" id="CHEBI:17843"/>
    </ligand>
</feature>
<evidence type="ECO:0000256" key="7">
    <source>
        <dbReference type="ARBA" id="ARBA00050038"/>
    </source>
</evidence>
<evidence type="ECO:0000313" key="9">
    <source>
        <dbReference type="EMBL" id="ACV23202.1"/>
    </source>
</evidence>
<dbReference type="InterPro" id="IPR001328">
    <property type="entry name" value="Pept_tRNA_hydro"/>
</dbReference>
<comment type="catalytic activity">
    <reaction evidence="6 8">
        <text>an N-acyl-L-alpha-aminoacyl-tRNA + H2O = an N-acyl-L-amino acid + a tRNA + H(+)</text>
        <dbReference type="Rhea" id="RHEA:54448"/>
        <dbReference type="Rhea" id="RHEA-COMP:10123"/>
        <dbReference type="Rhea" id="RHEA-COMP:13883"/>
        <dbReference type="ChEBI" id="CHEBI:15377"/>
        <dbReference type="ChEBI" id="CHEBI:15378"/>
        <dbReference type="ChEBI" id="CHEBI:59874"/>
        <dbReference type="ChEBI" id="CHEBI:78442"/>
        <dbReference type="ChEBI" id="CHEBI:138191"/>
        <dbReference type="EC" id="3.1.1.29"/>
    </reaction>
</comment>
<proteinExistence type="inferred from homology"/>
<dbReference type="InterPro" id="IPR018171">
    <property type="entry name" value="Pept_tRNA_hydro_CS"/>
</dbReference>
<dbReference type="PANTHER" id="PTHR17224">
    <property type="entry name" value="PEPTIDYL-TRNA HYDROLASE"/>
    <property type="match status" value="1"/>
</dbReference>
<dbReference type="EMBL" id="CP001684">
    <property type="protein sequence ID" value="ACV23202.1"/>
    <property type="molecule type" value="Genomic_DNA"/>
</dbReference>
<dbReference type="KEGG" id="shi:Shel_21920"/>
<dbReference type="GO" id="GO:0006515">
    <property type="term" value="P:protein quality control for misfolded or incompletely synthesized proteins"/>
    <property type="evidence" value="ECO:0007669"/>
    <property type="project" value="UniProtKB-UniRule"/>
</dbReference>